<keyword evidence="1" id="KW-0732">Signal</keyword>
<protein>
    <submittedName>
        <fullName evidence="2">Gram-negative porin family protein</fullName>
    </submittedName>
</protein>
<organism evidence="2 3">
    <name type="scientific">Anaplasma phagocytophilum str. ApMUC09</name>
    <dbReference type="NCBI Taxonomy" id="1359152"/>
    <lineage>
        <taxon>Bacteria</taxon>
        <taxon>Pseudomonadati</taxon>
        <taxon>Pseudomonadota</taxon>
        <taxon>Alphaproteobacteria</taxon>
        <taxon>Rickettsiales</taxon>
        <taxon>Anaplasmataceae</taxon>
        <taxon>Anaplasma</taxon>
        <taxon>phagocytophilum group</taxon>
    </lineage>
</organism>
<evidence type="ECO:0000256" key="1">
    <source>
        <dbReference type="SAM" id="SignalP"/>
    </source>
</evidence>
<feature type="signal peptide" evidence="1">
    <location>
        <begin position="1"/>
        <end position="24"/>
    </location>
</feature>
<gene>
    <name evidence="2" type="ORF">APHMUC_0043</name>
</gene>
<reference evidence="2 3" key="1">
    <citation type="submission" date="2015-02" db="EMBL/GenBank/DDBJ databases">
        <title>Genome Sequencing of Rickettsiales.</title>
        <authorList>
            <person name="Daugherty S.C."/>
            <person name="Su Q."/>
            <person name="Abolude K."/>
            <person name="Beier-Sexton M."/>
            <person name="Carlyon J.A."/>
            <person name="Carter R."/>
            <person name="Day N.P."/>
            <person name="Dumler S.J."/>
            <person name="Dyachenko V."/>
            <person name="Godinez A."/>
            <person name="Kurtti T.J."/>
            <person name="Lichay M."/>
            <person name="Mullins K.E."/>
            <person name="Ott S."/>
            <person name="Pappas-Brown V."/>
            <person name="Paris D.H."/>
            <person name="Patel P."/>
            <person name="Richards A.L."/>
            <person name="Sadzewicz L."/>
            <person name="Sears K."/>
            <person name="Seidman D."/>
            <person name="Sengamalay N."/>
            <person name="Stenos J."/>
            <person name="Tallon L.J."/>
            <person name="Vincent G."/>
            <person name="Fraser C.M."/>
            <person name="Munderloh U."/>
            <person name="Dunning-Hotopp J.C."/>
        </authorList>
    </citation>
    <scope>NUCLEOTIDE SEQUENCE [LARGE SCALE GENOMIC DNA]</scope>
    <source>
        <strain evidence="2 3">ApMUC09</strain>
    </source>
</reference>
<evidence type="ECO:0000313" key="2">
    <source>
        <dbReference type="EMBL" id="KJV63601.1"/>
    </source>
</evidence>
<dbReference type="Gene3D" id="2.40.160.10">
    <property type="entry name" value="Porin"/>
    <property type="match status" value="1"/>
</dbReference>
<dbReference type="PATRIC" id="fig|1359152.3.peg.44"/>
<evidence type="ECO:0000313" key="3">
    <source>
        <dbReference type="Proteomes" id="UP000033441"/>
    </source>
</evidence>
<sequence length="584" mass="64994">MLSKVMTMQARVALCAVYCGMFLGAGLTQVEASDAQGKKNIYSVAEDNGAGRINDSFSLSGRVLFYNWGGRGMLPSLPKEGSIIGTIRDSLDVDGNVKKHLDWSEDCDISGHVNFEYLSDSGTAYGADFQVMVPEVNSAVEVGKAFINRGSRAYVLTPYGKFSLGYQEGIESVRNGGFDDFIRGKDPTLLKYRLPLLKGDFFTNGAWQWLLSNSALLYPGLYSENIFRANNYLDYYGLQEHSKHYSKYFVNNLPLRITYQSPTLYGMKFGMSYSPTGYADDLSNAWLPEDSAIYEGPKPKGEDSLGIFGGLRYIGSGNDRSLWRWWYNDIFKNRRRGEGLNFSRVAGSPLVYSPAYKNVVSALWSLGKVYSLGHDEVSLDLSISAEYASSSSKSLFNSRASLKEMRPKGWFHDLAAVELSAAVGVRGFSAGGSYGYLGRSGYPMGPWEGTEISWERNDARNVLKPSYYLAMGAGYKVGSFRVDGSYFYSNKGGYFALARLSDLGLRVSYEMYKGESMRCVLFTQLHKIAASYSFATGFVEKRHCRYGAREVYHRDAGYKDHGCAMVKPLKYDFGLMALGVKLVF</sequence>
<dbReference type="AlphaFoldDB" id="A0A0F3N7B7"/>
<comment type="caution">
    <text evidence="2">The sequence shown here is derived from an EMBL/GenBank/DDBJ whole genome shotgun (WGS) entry which is preliminary data.</text>
</comment>
<name>A0A0F3N7B7_ANAPH</name>
<proteinExistence type="predicted"/>
<dbReference type="Proteomes" id="UP000033441">
    <property type="component" value="Unassembled WGS sequence"/>
</dbReference>
<dbReference type="InterPro" id="IPR023614">
    <property type="entry name" value="Porin_dom_sf"/>
</dbReference>
<dbReference type="EMBL" id="LANV01000001">
    <property type="protein sequence ID" value="KJV63601.1"/>
    <property type="molecule type" value="Genomic_DNA"/>
</dbReference>
<accession>A0A0F3N7B7</accession>
<feature type="chain" id="PRO_5002464940" evidence="1">
    <location>
        <begin position="25"/>
        <end position="584"/>
    </location>
</feature>